<keyword evidence="3" id="KW-0539">Nucleus</keyword>
<evidence type="ECO:0000256" key="3">
    <source>
        <dbReference type="ARBA" id="ARBA00023242"/>
    </source>
</evidence>
<dbReference type="Proteomes" id="UP000429607">
    <property type="component" value="Unassembled WGS sequence"/>
</dbReference>
<reference evidence="7 8" key="1">
    <citation type="submission" date="2018-09" db="EMBL/GenBank/DDBJ databases">
        <title>Genomic investigation of the strawberry pathogen Phytophthora fragariae indicates pathogenicity is determined by transcriptional variation in three key races.</title>
        <authorList>
            <person name="Adams T.M."/>
            <person name="Armitage A.D."/>
            <person name="Sobczyk M.K."/>
            <person name="Bates H.J."/>
            <person name="Dunwell J.M."/>
            <person name="Nellist C.F."/>
            <person name="Harrison R.J."/>
        </authorList>
    </citation>
    <scope>NUCLEOTIDE SEQUENCE [LARGE SCALE GENOMIC DNA]</scope>
    <source>
        <strain evidence="6 7">SCRP249</strain>
        <strain evidence="5 8">SCRP324</strain>
    </source>
</reference>
<protein>
    <recommendedName>
        <fullName evidence="4">XPA C-terminal domain-containing protein</fullName>
    </recommendedName>
</protein>
<accession>A0A6A3N8I1</accession>
<dbReference type="EMBL" id="QXFV01000141">
    <property type="protein sequence ID" value="KAE9048816.1"/>
    <property type="molecule type" value="Genomic_DNA"/>
</dbReference>
<dbReference type="GO" id="GO:1901255">
    <property type="term" value="P:nucleotide-excision repair involved in interstrand cross-link repair"/>
    <property type="evidence" value="ECO:0007669"/>
    <property type="project" value="TreeGrafter"/>
</dbReference>
<dbReference type="Pfam" id="PF05181">
    <property type="entry name" value="XPA_C"/>
    <property type="match status" value="1"/>
</dbReference>
<dbReference type="PANTHER" id="PTHR10142">
    <property type="entry name" value="DNA REPAIR PROTEIN COMPLEMENTING XP-A CELLS"/>
    <property type="match status" value="1"/>
</dbReference>
<dbReference type="InterPro" id="IPR022656">
    <property type="entry name" value="XPA_C"/>
</dbReference>
<gene>
    <name evidence="6" type="ORF">PR001_g3680</name>
    <name evidence="5" type="ORF">PR002_g4258</name>
</gene>
<dbReference type="InterPro" id="IPR037129">
    <property type="entry name" value="XPA_sf"/>
</dbReference>
<evidence type="ECO:0000313" key="5">
    <source>
        <dbReference type="EMBL" id="KAE9041801.1"/>
    </source>
</evidence>
<dbReference type="InterPro" id="IPR009061">
    <property type="entry name" value="DNA-bd_dom_put_sf"/>
</dbReference>
<keyword evidence="2" id="KW-0862">Zinc</keyword>
<organism evidence="5 8">
    <name type="scientific">Phytophthora rubi</name>
    <dbReference type="NCBI Taxonomy" id="129364"/>
    <lineage>
        <taxon>Eukaryota</taxon>
        <taxon>Sar</taxon>
        <taxon>Stramenopiles</taxon>
        <taxon>Oomycota</taxon>
        <taxon>Peronosporomycetes</taxon>
        <taxon>Peronosporales</taxon>
        <taxon>Peronosporaceae</taxon>
        <taxon>Phytophthora</taxon>
    </lineage>
</organism>
<dbReference type="SUPFAM" id="SSF46955">
    <property type="entry name" value="Putative DNA-binding domain"/>
    <property type="match status" value="1"/>
</dbReference>
<evidence type="ECO:0000313" key="6">
    <source>
        <dbReference type="EMBL" id="KAE9048816.1"/>
    </source>
</evidence>
<comment type="caution">
    <text evidence="5">The sequence shown here is derived from an EMBL/GenBank/DDBJ whole genome shotgun (WGS) entry which is preliminary data.</text>
</comment>
<dbReference type="Proteomes" id="UP000435112">
    <property type="component" value="Unassembled WGS sequence"/>
</dbReference>
<dbReference type="GO" id="GO:0003684">
    <property type="term" value="F:damaged DNA binding"/>
    <property type="evidence" value="ECO:0007669"/>
    <property type="project" value="InterPro"/>
</dbReference>
<dbReference type="GO" id="GO:0006284">
    <property type="term" value="P:base-excision repair"/>
    <property type="evidence" value="ECO:0007669"/>
    <property type="project" value="TreeGrafter"/>
</dbReference>
<proteinExistence type="predicted"/>
<dbReference type="GO" id="GO:0000715">
    <property type="term" value="P:nucleotide-excision repair, DNA damage recognition"/>
    <property type="evidence" value="ECO:0007669"/>
    <property type="project" value="TreeGrafter"/>
</dbReference>
<dbReference type="OrthoDB" id="5368863at2759"/>
<evidence type="ECO:0000313" key="7">
    <source>
        <dbReference type="Proteomes" id="UP000429607"/>
    </source>
</evidence>
<dbReference type="EMBL" id="QXFU01000163">
    <property type="protein sequence ID" value="KAE9041801.1"/>
    <property type="molecule type" value="Genomic_DNA"/>
</dbReference>
<dbReference type="AlphaFoldDB" id="A0A6A3N8I1"/>
<dbReference type="InterPro" id="IPR000465">
    <property type="entry name" value="XPA/RAD14"/>
</dbReference>
<evidence type="ECO:0000256" key="2">
    <source>
        <dbReference type="ARBA" id="ARBA00022833"/>
    </source>
</evidence>
<dbReference type="GO" id="GO:0070914">
    <property type="term" value="P:UV-damage excision repair"/>
    <property type="evidence" value="ECO:0007669"/>
    <property type="project" value="TreeGrafter"/>
</dbReference>
<comment type="subcellular location">
    <subcellularLocation>
        <location evidence="1">Nucleus</location>
    </subcellularLocation>
</comment>
<dbReference type="GO" id="GO:0000110">
    <property type="term" value="C:nucleotide-excision repair factor 1 complex"/>
    <property type="evidence" value="ECO:0007669"/>
    <property type="project" value="TreeGrafter"/>
</dbReference>
<evidence type="ECO:0000256" key="1">
    <source>
        <dbReference type="ARBA" id="ARBA00004123"/>
    </source>
</evidence>
<evidence type="ECO:0000313" key="8">
    <source>
        <dbReference type="Proteomes" id="UP000435112"/>
    </source>
</evidence>
<dbReference type="Gene3D" id="3.90.530.10">
    <property type="entry name" value="XPA C-terminal domain"/>
    <property type="match status" value="1"/>
</dbReference>
<feature type="domain" description="XPA C-terminal" evidence="4">
    <location>
        <begin position="46"/>
        <end position="89"/>
    </location>
</feature>
<dbReference type="PANTHER" id="PTHR10142:SF0">
    <property type="entry name" value="DNA REPAIR PROTEIN COMPLEMENTING XP-A CELLS"/>
    <property type="match status" value="1"/>
</dbReference>
<name>A0A6A3N8I1_9STRA</name>
<evidence type="ECO:0000259" key="4">
    <source>
        <dbReference type="Pfam" id="PF05181"/>
    </source>
</evidence>
<sequence length="196" mass="22735">MDDLPVGRCIECGDDSLYLDRILFEHFSLHVCVTCKQDQTLRDGTFELLSKSRARAEYALPDSSFTGLPHLSKPNPLHEAFAPLQLYLRRTLLQEAYRLYGDEEGLQREKHKRKKRAFRSAAGRTKHLLKRQHVVELDKVADDVAEEKEKKKKKLEYVPVADKDHQHEFGAEAFDAETKSWSKKCACGMQVQFEKW</sequence>